<dbReference type="OrthoDB" id="3253623at2759"/>
<evidence type="ECO:0000313" key="2">
    <source>
        <dbReference type="EMBL" id="KAJ3507192.1"/>
    </source>
</evidence>
<feature type="region of interest" description="Disordered" evidence="1">
    <location>
        <begin position="552"/>
        <end position="630"/>
    </location>
</feature>
<comment type="caution">
    <text evidence="2">The sequence shown here is derived from an EMBL/GenBank/DDBJ whole genome shotgun (WGS) entry which is preliminary data.</text>
</comment>
<dbReference type="EMBL" id="JANKHO010000685">
    <property type="protein sequence ID" value="KAJ3507192.1"/>
    <property type="molecule type" value="Genomic_DNA"/>
</dbReference>
<evidence type="ECO:0000256" key="1">
    <source>
        <dbReference type="SAM" id="MobiDB-lite"/>
    </source>
</evidence>
<dbReference type="Pfam" id="PF02992">
    <property type="entry name" value="Transposase_21"/>
    <property type="match status" value="1"/>
</dbReference>
<keyword evidence="3" id="KW-1185">Reference proteome</keyword>
<evidence type="ECO:0000313" key="3">
    <source>
        <dbReference type="Proteomes" id="UP001148786"/>
    </source>
</evidence>
<name>A0A9W8K5I6_9AGAR</name>
<dbReference type="AlphaFoldDB" id="A0A9W8K5I6"/>
<proteinExistence type="predicted"/>
<dbReference type="InterPro" id="IPR004242">
    <property type="entry name" value="Transposase_21"/>
</dbReference>
<organism evidence="2 3">
    <name type="scientific">Agrocybe chaxingu</name>
    <dbReference type="NCBI Taxonomy" id="84603"/>
    <lineage>
        <taxon>Eukaryota</taxon>
        <taxon>Fungi</taxon>
        <taxon>Dikarya</taxon>
        <taxon>Basidiomycota</taxon>
        <taxon>Agaricomycotina</taxon>
        <taxon>Agaricomycetes</taxon>
        <taxon>Agaricomycetidae</taxon>
        <taxon>Agaricales</taxon>
        <taxon>Agaricineae</taxon>
        <taxon>Strophariaceae</taxon>
        <taxon>Agrocybe</taxon>
    </lineage>
</organism>
<gene>
    <name evidence="2" type="ORF">NLJ89_g6446</name>
</gene>
<feature type="compositionally biased region" description="Acidic residues" evidence="1">
    <location>
        <begin position="579"/>
        <end position="588"/>
    </location>
</feature>
<feature type="region of interest" description="Disordered" evidence="1">
    <location>
        <begin position="1"/>
        <end position="22"/>
    </location>
</feature>
<protein>
    <submittedName>
        <fullName evidence="2">Uncharacterized protein</fullName>
    </submittedName>
</protein>
<dbReference type="Proteomes" id="UP001148786">
    <property type="component" value="Unassembled WGS sequence"/>
</dbReference>
<dbReference type="PANTHER" id="PTHR46579:SF2">
    <property type="entry name" value="C2H2-TYPE DOMAIN-CONTAINING PROTEIN"/>
    <property type="match status" value="1"/>
</dbReference>
<sequence>MRTRPGSLQDYQNHPTPPPSAISTGAEFLLQQIEIELEWMCHLPVTSLRKPLVFKNNPQTNVAYSQPTIAKMLVPNSGPFSLQEAKSANIPYLVAEARLCDMTGDLRSCGPSDAKSRVFSAIYAELTRMNCLKGYQWAQQRGTAASGSVVVNTGNQSRLVPVKQYVHHELKSWLGRLLSRKGMEDLIDSQPHCDPAAALDILDDIWLSPVFLNLKGSNGERFYPGPHSEGRLIFSLSVDSFDPLGNKAASQSISSTGIWLVLLNLPWHLRHRPENMYLAGIIPGPKKPSTEEINSYVQLLVEELLLLWDPGVWFNRTYKFKLGRLIKAMLVPLICDMLALRQIIGYASSPNSHYFCTLCDLDIEDINILDRAEWPSKHLPEIQRFARLWRDAQSPADRDAIFKAFGWRWTPLFELPYFDPITFSVVDSMHALHLGLIQHHCRSLFRIDLLHLGGDASHNPAKQHRRTARVRRQDIEACIEQIRENKHELLYDLLSFHRQVLYRACHHFSVMPEGHQLILGTKWVLAKALYSWRAGLSDTEFEDILDKEGEILLDSDDEPNSIRDPSIVSLPEGSRSDNDILDEEDDSGSEGTSEISDGEDEGQSGQDESQNDRDITDEEGPESLPQFPGHDAQKIRRFIKNLLGTTSASMDDLEKKRKTAYKAANQTAYRFLATFLSIDFEERSSKQFLHDTIVEAVCNPYLIL</sequence>
<dbReference type="PANTHER" id="PTHR46579">
    <property type="entry name" value="F5/8 TYPE C DOMAIN-CONTAINING PROTEIN-RELATED"/>
    <property type="match status" value="1"/>
</dbReference>
<accession>A0A9W8K5I6</accession>
<reference evidence="2" key="1">
    <citation type="submission" date="2022-07" db="EMBL/GenBank/DDBJ databases">
        <title>Genome Sequence of Agrocybe chaxingu.</title>
        <authorList>
            <person name="Buettner E."/>
        </authorList>
    </citation>
    <scope>NUCLEOTIDE SEQUENCE</scope>
    <source>
        <strain evidence="2">MP-N11</strain>
    </source>
</reference>